<dbReference type="RefSeq" id="WP_118764234.1">
    <property type="nucleotide sequence ID" value="NZ_CABJCF010000001.1"/>
</dbReference>
<protein>
    <submittedName>
        <fullName evidence="11">Aminopeptidase</fullName>
    </submittedName>
</protein>
<evidence type="ECO:0000256" key="3">
    <source>
        <dbReference type="ARBA" id="ARBA00001947"/>
    </source>
</evidence>
<keyword evidence="5 11" id="KW-0031">Aminopeptidase</keyword>
<evidence type="ECO:0000256" key="4">
    <source>
        <dbReference type="ARBA" id="ARBA00008236"/>
    </source>
</evidence>
<sequence>MYKYLENLVDVWLRVGVNIQPNQLLYVTIPSEYISLKDIFDKKTKQLKGMEVIYQFTDDYDQLLEKYKNNYQIYDSYLSEITSKKLSLLEQNCVFFEAKRGIDFFDEEKKQELQQLKQIEKKYNLKFRNEKRKVGNIVSCKTVIPTKYWAECIFPEELRPLDKLWEVYLQITLANFDNAVEIWNRRINEIQERVKYLDQQQFKSLYFKTDKTQLYVELAENHKWTGGCEITEKGIRYMPNFPTQEIFTAPKKTGITGIMHNTKPLNYSGRLINEFSLHFEKGKILDYCATDNKSILDEIINLDENNRYPGEIAILPGETEISKTNIIFQTTLLDENAACHLAIGCAYPCSINHKIEYGRKEFERLGINYSNYHVDVMFGDSRVTITASSNNNEEILLMENGEWRV</sequence>
<reference evidence="11 12" key="1">
    <citation type="submission" date="2018-08" db="EMBL/GenBank/DDBJ databases">
        <title>A genome reference for cultivated species of the human gut microbiota.</title>
        <authorList>
            <person name="Zou Y."/>
            <person name="Xue W."/>
            <person name="Luo G."/>
        </authorList>
    </citation>
    <scope>NUCLEOTIDE SEQUENCE [LARGE SCALE GENOMIC DNA]</scope>
    <source>
        <strain evidence="11 12">AF18-46</strain>
    </source>
</reference>
<evidence type="ECO:0000256" key="6">
    <source>
        <dbReference type="ARBA" id="ARBA00022670"/>
    </source>
</evidence>
<dbReference type="InterPro" id="IPR035097">
    <property type="entry name" value="M29_N-terminal"/>
</dbReference>
<feature type="coiled-coil region" evidence="10">
    <location>
        <begin position="173"/>
        <end position="200"/>
    </location>
</feature>
<dbReference type="GO" id="GO:0008237">
    <property type="term" value="F:metallopeptidase activity"/>
    <property type="evidence" value="ECO:0007669"/>
    <property type="project" value="UniProtKB-KW"/>
</dbReference>
<evidence type="ECO:0000256" key="8">
    <source>
        <dbReference type="ARBA" id="ARBA00022801"/>
    </source>
</evidence>
<name>A0A412PI18_9FIRM</name>
<gene>
    <name evidence="11" type="ORF">DWX20_01690</name>
</gene>
<dbReference type="SUPFAM" id="SSF144052">
    <property type="entry name" value="Thermophilic metalloprotease-like"/>
    <property type="match status" value="1"/>
</dbReference>
<evidence type="ECO:0000256" key="2">
    <source>
        <dbReference type="ARBA" id="ARBA00001946"/>
    </source>
</evidence>
<evidence type="ECO:0000256" key="1">
    <source>
        <dbReference type="ARBA" id="ARBA00001941"/>
    </source>
</evidence>
<dbReference type="GO" id="GO:0006508">
    <property type="term" value="P:proteolysis"/>
    <property type="evidence" value="ECO:0007669"/>
    <property type="project" value="UniProtKB-KW"/>
</dbReference>
<dbReference type="PRINTS" id="PR00919">
    <property type="entry name" value="THERMOPTASE"/>
</dbReference>
<evidence type="ECO:0000313" key="11">
    <source>
        <dbReference type="EMBL" id="RGT57788.1"/>
    </source>
</evidence>
<keyword evidence="6" id="KW-0645">Protease</keyword>
<evidence type="ECO:0000256" key="7">
    <source>
        <dbReference type="ARBA" id="ARBA00022723"/>
    </source>
</evidence>
<dbReference type="InterPro" id="IPR052170">
    <property type="entry name" value="M29_Exopeptidase"/>
</dbReference>
<dbReference type="PANTHER" id="PTHR34448:SF3">
    <property type="entry name" value="AMINOPEPTIDASE AMPS"/>
    <property type="match status" value="1"/>
</dbReference>
<keyword evidence="10" id="KW-0175">Coiled coil</keyword>
<accession>A0A412PI18</accession>
<comment type="similarity">
    <text evidence="4">Belongs to the peptidase M29 family.</text>
</comment>
<dbReference type="GO" id="GO:0004177">
    <property type="term" value="F:aminopeptidase activity"/>
    <property type="evidence" value="ECO:0007669"/>
    <property type="project" value="UniProtKB-KW"/>
</dbReference>
<comment type="cofactor">
    <cofactor evidence="2">
        <name>Mg(2+)</name>
        <dbReference type="ChEBI" id="CHEBI:18420"/>
    </cofactor>
</comment>
<dbReference type="InterPro" id="IPR000787">
    <property type="entry name" value="Peptidase_M29"/>
</dbReference>
<dbReference type="EMBL" id="QRWX01000001">
    <property type="protein sequence ID" value="RGT57788.1"/>
    <property type="molecule type" value="Genomic_DNA"/>
</dbReference>
<evidence type="ECO:0000256" key="10">
    <source>
        <dbReference type="SAM" id="Coils"/>
    </source>
</evidence>
<evidence type="ECO:0000256" key="9">
    <source>
        <dbReference type="ARBA" id="ARBA00023049"/>
    </source>
</evidence>
<dbReference type="Gene3D" id="3.40.1830.10">
    <property type="entry name" value="Thermophilic metalloprotease (M29)"/>
    <property type="match status" value="1"/>
</dbReference>
<comment type="caution">
    <text evidence="11">The sequence shown here is derived from an EMBL/GenBank/DDBJ whole genome shotgun (WGS) entry which is preliminary data.</text>
</comment>
<keyword evidence="7" id="KW-0479">Metal-binding</keyword>
<proteinExistence type="inferred from homology"/>
<keyword evidence="8" id="KW-0378">Hydrolase</keyword>
<dbReference type="Proteomes" id="UP000284731">
    <property type="component" value="Unassembled WGS sequence"/>
</dbReference>
<dbReference type="GO" id="GO:0046872">
    <property type="term" value="F:metal ion binding"/>
    <property type="evidence" value="ECO:0007669"/>
    <property type="project" value="UniProtKB-KW"/>
</dbReference>
<organism evidence="11 12">
    <name type="scientific">Solobacterium moorei</name>
    <dbReference type="NCBI Taxonomy" id="102148"/>
    <lineage>
        <taxon>Bacteria</taxon>
        <taxon>Bacillati</taxon>
        <taxon>Bacillota</taxon>
        <taxon>Erysipelotrichia</taxon>
        <taxon>Erysipelotrichales</taxon>
        <taxon>Erysipelotrichaceae</taxon>
        <taxon>Solobacterium</taxon>
    </lineage>
</organism>
<dbReference type="Pfam" id="PF02073">
    <property type="entry name" value="Peptidase_M29"/>
    <property type="match status" value="1"/>
</dbReference>
<comment type="cofactor">
    <cofactor evidence="3">
        <name>Zn(2+)</name>
        <dbReference type="ChEBI" id="CHEBI:29105"/>
    </cofactor>
</comment>
<evidence type="ECO:0000313" key="12">
    <source>
        <dbReference type="Proteomes" id="UP000284731"/>
    </source>
</evidence>
<keyword evidence="9" id="KW-0482">Metalloprotease</keyword>
<dbReference type="PANTHER" id="PTHR34448">
    <property type="entry name" value="AMINOPEPTIDASE"/>
    <property type="match status" value="1"/>
</dbReference>
<evidence type="ECO:0000256" key="5">
    <source>
        <dbReference type="ARBA" id="ARBA00022438"/>
    </source>
</evidence>
<dbReference type="AlphaFoldDB" id="A0A412PI18"/>
<comment type="cofactor">
    <cofactor evidence="1">
        <name>Co(2+)</name>
        <dbReference type="ChEBI" id="CHEBI:48828"/>
    </cofactor>
</comment>